<dbReference type="AlphaFoldDB" id="A0A2G2XW50"/>
<proteinExistence type="predicted"/>
<evidence type="ECO:0000313" key="5">
    <source>
        <dbReference type="Proteomes" id="UP000222542"/>
    </source>
</evidence>
<dbReference type="SUPFAM" id="SSF52058">
    <property type="entry name" value="L domain-like"/>
    <property type="match status" value="1"/>
</dbReference>
<gene>
    <name evidence="4" type="ORF">T459_34435</name>
</gene>
<evidence type="ECO:0000256" key="2">
    <source>
        <dbReference type="SAM" id="MobiDB-lite"/>
    </source>
</evidence>
<dbReference type="Pfam" id="PF23598">
    <property type="entry name" value="LRR_14"/>
    <property type="match status" value="1"/>
</dbReference>
<evidence type="ECO:0000259" key="3">
    <source>
        <dbReference type="Pfam" id="PF23598"/>
    </source>
</evidence>
<evidence type="ECO:0000313" key="4">
    <source>
        <dbReference type="EMBL" id="PHT61713.1"/>
    </source>
</evidence>
<feature type="domain" description="Disease resistance R13L4/SHOC-2-like LRR" evidence="3">
    <location>
        <begin position="21"/>
        <end position="152"/>
    </location>
</feature>
<dbReference type="Gene3D" id="3.80.10.10">
    <property type="entry name" value="Ribonuclease Inhibitor"/>
    <property type="match status" value="2"/>
</dbReference>
<dbReference type="Proteomes" id="UP000222542">
    <property type="component" value="Unassembled WGS sequence"/>
</dbReference>
<feature type="region of interest" description="Disordered" evidence="2">
    <location>
        <begin position="440"/>
        <end position="491"/>
    </location>
</feature>
<organism evidence="4 5">
    <name type="scientific">Capsicum annuum</name>
    <name type="common">Capsicum pepper</name>
    <dbReference type="NCBI Taxonomy" id="4072"/>
    <lineage>
        <taxon>Eukaryota</taxon>
        <taxon>Viridiplantae</taxon>
        <taxon>Streptophyta</taxon>
        <taxon>Embryophyta</taxon>
        <taxon>Tracheophyta</taxon>
        <taxon>Spermatophyta</taxon>
        <taxon>Magnoliopsida</taxon>
        <taxon>eudicotyledons</taxon>
        <taxon>Gunneridae</taxon>
        <taxon>Pentapetalae</taxon>
        <taxon>asterids</taxon>
        <taxon>lamiids</taxon>
        <taxon>Solanales</taxon>
        <taxon>Solanaceae</taxon>
        <taxon>Solanoideae</taxon>
        <taxon>Capsiceae</taxon>
        <taxon>Capsicum</taxon>
    </lineage>
</organism>
<dbReference type="InterPro" id="IPR055414">
    <property type="entry name" value="LRR_R13L4/SHOC2-like"/>
</dbReference>
<feature type="compositionally biased region" description="Pro residues" evidence="2">
    <location>
        <begin position="453"/>
        <end position="470"/>
    </location>
</feature>
<name>A0A2G2XW50_CAPAN</name>
<dbReference type="InterPro" id="IPR032675">
    <property type="entry name" value="LRR_dom_sf"/>
</dbReference>
<reference evidence="4 5" key="1">
    <citation type="journal article" date="2014" name="Nat. Genet.">
        <title>Genome sequence of the hot pepper provides insights into the evolution of pungency in Capsicum species.</title>
        <authorList>
            <person name="Kim S."/>
            <person name="Park M."/>
            <person name="Yeom S.I."/>
            <person name="Kim Y.M."/>
            <person name="Lee J.M."/>
            <person name="Lee H.A."/>
            <person name="Seo E."/>
            <person name="Choi J."/>
            <person name="Cheong K."/>
            <person name="Kim K.T."/>
            <person name="Jung K."/>
            <person name="Lee G.W."/>
            <person name="Oh S.K."/>
            <person name="Bae C."/>
            <person name="Kim S.B."/>
            <person name="Lee H.Y."/>
            <person name="Kim S.Y."/>
            <person name="Kim M.S."/>
            <person name="Kang B.C."/>
            <person name="Jo Y.D."/>
            <person name="Yang H.B."/>
            <person name="Jeong H.J."/>
            <person name="Kang W.H."/>
            <person name="Kwon J.K."/>
            <person name="Shin C."/>
            <person name="Lim J.Y."/>
            <person name="Park J.H."/>
            <person name="Huh J.H."/>
            <person name="Kim J.S."/>
            <person name="Kim B.D."/>
            <person name="Cohen O."/>
            <person name="Paran I."/>
            <person name="Suh M.C."/>
            <person name="Lee S.B."/>
            <person name="Kim Y.K."/>
            <person name="Shin Y."/>
            <person name="Noh S.J."/>
            <person name="Park J."/>
            <person name="Seo Y.S."/>
            <person name="Kwon S.Y."/>
            <person name="Kim H.A."/>
            <person name="Park J.M."/>
            <person name="Kim H.J."/>
            <person name="Choi S.B."/>
            <person name="Bosland P.W."/>
            <person name="Reeves G."/>
            <person name="Jo S.H."/>
            <person name="Lee B.W."/>
            <person name="Cho H.T."/>
            <person name="Choi H.S."/>
            <person name="Lee M.S."/>
            <person name="Yu Y."/>
            <person name="Do Choi Y."/>
            <person name="Park B.S."/>
            <person name="van Deynze A."/>
            <person name="Ashrafi H."/>
            <person name="Hill T."/>
            <person name="Kim W.T."/>
            <person name="Pai H.S."/>
            <person name="Ahn H.K."/>
            <person name="Yeam I."/>
            <person name="Giovannoni J.J."/>
            <person name="Rose J.K."/>
            <person name="Sorensen I."/>
            <person name="Lee S.J."/>
            <person name="Kim R.W."/>
            <person name="Choi I.Y."/>
            <person name="Choi B.S."/>
            <person name="Lim J.S."/>
            <person name="Lee Y.H."/>
            <person name="Choi D."/>
        </authorList>
    </citation>
    <scope>NUCLEOTIDE SEQUENCE [LARGE SCALE GENOMIC DNA]</scope>
    <source>
        <strain evidence="5">cv. CM334</strain>
    </source>
</reference>
<keyword evidence="5" id="KW-1185">Reference proteome</keyword>
<protein>
    <recommendedName>
        <fullName evidence="3">Disease resistance R13L4/SHOC-2-like LRR domain-containing protein</fullName>
    </recommendedName>
</protein>
<dbReference type="PANTHER" id="PTHR47186:SF20">
    <property type="entry name" value="DISEASE RESISTANCE PROTEIN RPS5-LIKE"/>
    <property type="match status" value="1"/>
</dbReference>
<comment type="caution">
    <text evidence="4">The sequence shown here is derived from an EMBL/GenBank/DDBJ whole genome shotgun (WGS) entry which is preliminary data.</text>
</comment>
<accession>A0A2G2XW50</accession>
<evidence type="ECO:0000256" key="1">
    <source>
        <dbReference type="ARBA" id="ARBA00022737"/>
    </source>
</evidence>
<reference evidence="4 5" key="2">
    <citation type="journal article" date="2017" name="Genome Biol.">
        <title>New reference genome sequences of hot pepper reveal the massive evolution of plant disease-resistance genes by retroduplication.</title>
        <authorList>
            <person name="Kim S."/>
            <person name="Park J."/>
            <person name="Yeom S.I."/>
            <person name="Kim Y.M."/>
            <person name="Seo E."/>
            <person name="Kim K.T."/>
            <person name="Kim M.S."/>
            <person name="Lee J.M."/>
            <person name="Cheong K."/>
            <person name="Shin H.S."/>
            <person name="Kim S.B."/>
            <person name="Han K."/>
            <person name="Lee J."/>
            <person name="Park M."/>
            <person name="Lee H.A."/>
            <person name="Lee H.Y."/>
            <person name="Lee Y."/>
            <person name="Oh S."/>
            <person name="Lee J.H."/>
            <person name="Choi E."/>
            <person name="Choi E."/>
            <person name="Lee S.E."/>
            <person name="Jeon J."/>
            <person name="Kim H."/>
            <person name="Choi G."/>
            <person name="Song H."/>
            <person name="Lee J."/>
            <person name="Lee S.C."/>
            <person name="Kwon J.K."/>
            <person name="Lee H.Y."/>
            <person name="Koo N."/>
            <person name="Hong Y."/>
            <person name="Kim R.W."/>
            <person name="Kang W.H."/>
            <person name="Huh J.H."/>
            <person name="Kang B.C."/>
            <person name="Yang T.J."/>
            <person name="Lee Y.H."/>
            <person name="Bennetzen J.L."/>
            <person name="Choi D."/>
        </authorList>
    </citation>
    <scope>NUCLEOTIDE SEQUENCE [LARGE SCALE GENOMIC DNA]</scope>
    <source>
        <strain evidence="5">cv. CM334</strain>
    </source>
</reference>
<sequence>MSLLLQGNEPLEKIPRELFLAFPALRVLNLSETSIREVPSSINSLCQLRALILQSCFKLTELPPVANLHNLQVFDCDNSRLRCLPQGMENLTNLRLLNMLAPDLKSISKGFSLKFPSIEMLNMSRSCLGATSFDEISSLHNLTYLSIRVDSSSCFNRDYSWMTRVKGFLIEVGETLTYGPYNKSIRAIKVHKCEIFSNGELSGMLQFASDLHLEYCGGLRKLIGCNRSNGLKLLKLRSCSCSFGPVEGGSGKFDPLPNLEHLDLHLADNLKSVSDFGQYLGLTFSKLRQLNISHCATGRVISHCASLTCLFNDGGICSVPKHLEEIMINNCFQLVELYVQCSSSDQATLVNSEIPRVRKLYLYNTPQLGTLGEPQNREGCSEPSWFRMLVTARAPAWVVTNMVSEHGLWSQAICKITSGRVLVIGHIIDQNTKANEVCPTHGIRTRNGAHTPKPIPTPGVPPVPNIPPRAPQTDDNRPPTAQRDISNTEFR</sequence>
<dbReference type="EMBL" id="AYRZ02000123">
    <property type="protein sequence ID" value="PHT61713.1"/>
    <property type="molecule type" value="Genomic_DNA"/>
</dbReference>
<dbReference type="PANTHER" id="PTHR47186">
    <property type="entry name" value="LEUCINE-RICH REPEAT-CONTAINING PROTEIN 57"/>
    <property type="match status" value="1"/>
</dbReference>
<dbReference type="Gramene" id="PHT61713">
    <property type="protein sequence ID" value="PHT61713"/>
    <property type="gene ID" value="T459_34435"/>
</dbReference>
<keyword evidence="1" id="KW-0677">Repeat</keyword>